<dbReference type="Proteomes" id="UP000799291">
    <property type="component" value="Unassembled WGS sequence"/>
</dbReference>
<dbReference type="InterPro" id="IPR000719">
    <property type="entry name" value="Prot_kinase_dom"/>
</dbReference>
<dbReference type="Gene3D" id="1.10.510.10">
    <property type="entry name" value="Transferase(Phosphotransferase) domain 1"/>
    <property type="match status" value="1"/>
</dbReference>
<dbReference type="InterPro" id="IPR050660">
    <property type="entry name" value="NEK_Ser/Thr_kinase"/>
</dbReference>
<dbReference type="PROSITE" id="PS00108">
    <property type="entry name" value="PROTEIN_KINASE_ST"/>
    <property type="match status" value="1"/>
</dbReference>
<dbReference type="GO" id="GO:0005524">
    <property type="term" value="F:ATP binding"/>
    <property type="evidence" value="ECO:0007669"/>
    <property type="project" value="UniProtKB-KW"/>
</dbReference>
<evidence type="ECO:0000313" key="9">
    <source>
        <dbReference type="Proteomes" id="UP000799291"/>
    </source>
</evidence>
<keyword evidence="2" id="KW-0808">Transferase</keyword>
<keyword evidence="5" id="KW-0067">ATP-binding</keyword>
<evidence type="ECO:0000256" key="6">
    <source>
        <dbReference type="SAM" id="MobiDB-lite"/>
    </source>
</evidence>
<dbReference type="PROSITE" id="PS50011">
    <property type="entry name" value="PROTEIN_KINASE_DOM"/>
    <property type="match status" value="1"/>
</dbReference>
<evidence type="ECO:0000256" key="2">
    <source>
        <dbReference type="ARBA" id="ARBA00022679"/>
    </source>
</evidence>
<dbReference type="EC" id="2.7.11.1" evidence="1"/>
<evidence type="ECO:0000256" key="5">
    <source>
        <dbReference type="ARBA" id="ARBA00022840"/>
    </source>
</evidence>
<gene>
    <name evidence="8" type="ORF">K458DRAFT_442226</name>
</gene>
<sequence>MPPKRKLANSTSVARKPRKRAKKTSSERAFVWKPRQWFVKEEVTDQVFVLASKENHKQLVVKKVMRIEKNIDKDYSPLEIRVLALLPDCNRISKPIFYSRSDDDPTTGTAIYTHYPLGDLEDWREERGAPVPESFIWRFFIQMSQALAVLQNVIEPRRAGQKTLIHRDIKPKNILVVENGTTYPSFKMHDFGCAFAYMEKKAAQPAFCGTFDWQPPENPIINTKAADVWGLGACVHYLATGEPPIDDIERYKSGRVEIGLGDPPSARNYTSKSRYYAAKAPRKVTPINGVGGYQYSDELNGWMEKCLSFEPSNRPTVENLISGMVEEAKPMLKMMGGHPALTDLEAIIGSRGADT</sequence>
<name>A0A6G1J665_9PLEO</name>
<dbReference type="GO" id="GO:0004674">
    <property type="term" value="F:protein serine/threonine kinase activity"/>
    <property type="evidence" value="ECO:0007669"/>
    <property type="project" value="UniProtKB-EC"/>
</dbReference>
<evidence type="ECO:0000256" key="1">
    <source>
        <dbReference type="ARBA" id="ARBA00012513"/>
    </source>
</evidence>
<keyword evidence="9" id="KW-1185">Reference proteome</keyword>
<dbReference type="InterPro" id="IPR011009">
    <property type="entry name" value="Kinase-like_dom_sf"/>
</dbReference>
<evidence type="ECO:0000259" key="7">
    <source>
        <dbReference type="PROSITE" id="PS50011"/>
    </source>
</evidence>
<protein>
    <recommendedName>
        <fullName evidence="1">non-specific serine/threonine protein kinase</fullName>
        <ecNumber evidence="1">2.7.11.1</ecNumber>
    </recommendedName>
</protein>
<organism evidence="8 9">
    <name type="scientific">Lentithecium fluviatile CBS 122367</name>
    <dbReference type="NCBI Taxonomy" id="1168545"/>
    <lineage>
        <taxon>Eukaryota</taxon>
        <taxon>Fungi</taxon>
        <taxon>Dikarya</taxon>
        <taxon>Ascomycota</taxon>
        <taxon>Pezizomycotina</taxon>
        <taxon>Dothideomycetes</taxon>
        <taxon>Pleosporomycetidae</taxon>
        <taxon>Pleosporales</taxon>
        <taxon>Massarineae</taxon>
        <taxon>Lentitheciaceae</taxon>
        <taxon>Lentithecium</taxon>
    </lineage>
</organism>
<keyword evidence="3" id="KW-0547">Nucleotide-binding</keyword>
<feature type="domain" description="Protein kinase" evidence="7">
    <location>
        <begin position="37"/>
        <end position="341"/>
    </location>
</feature>
<reference evidence="8" key="1">
    <citation type="journal article" date="2020" name="Stud. Mycol.">
        <title>101 Dothideomycetes genomes: a test case for predicting lifestyles and emergence of pathogens.</title>
        <authorList>
            <person name="Haridas S."/>
            <person name="Albert R."/>
            <person name="Binder M."/>
            <person name="Bloem J."/>
            <person name="Labutti K."/>
            <person name="Salamov A."/>
            <person name="Andreopoulos B."/>
            <person name="Baker S."/>
            <person name="Barry K."/>
            <person name="Bills G."/>
            <person name="Bluhm B."/>
            <person name="Cannon C."/>
            <person name="Castanera R."/>
            <person name="Culley D."/>
            <person name="Daum C."/>
            <person name="Ezra D."/>
            <person name="Gonzalez J."/>
            <person name="Henrissat B."/>
            <person name="Kuo A."/>
            <person name="Liang C."/>
            <person name="Lipzen A."/>
            <person name="Lutzoni F."/>
            <person name="Magnuson J."/>
            <person name="Mondo S."/>
            <person name="Nolan M."/>
            <person name="Ohm R."/>
            <person name="Pangilinan J."/>
            <person name="Park H.-J."/>
            <person name="Ramirez L."/>
            <person name="Alfaro M."/>
            <person name="Sun H."/>
            <person name="Tritt A."/>
            <person name="Yoshinaga Y."/>
            <person name="Zwiers L.-H."/>
            <person name="Turgeon B."/>
            <person name="Goodwin S."/>
            <person name="Spatafora J."/>
            <person name="Crous P."/>
            <person name="Grigoriev I."/>
        </authorList>
    </citation>
    <scope>NUCLEOTIDE SEQUENCE</scope>
    <source>
        <strain evidence="8">CBS 122367</strain>
    </source>
</reference>
<dbReference type="InterPro" id="IPR008271">
    <property type="entry name" value="Ser/Thr_kinase_AS"/>
</dbReference>
<proteinExistence type="predicted"/>
<evidence type="ECO:0000256" key="4">
    <source>
        <dbReference type="ARBA" id="ARBA00022777"/>
    </source>
</evidence>
<dbReference type="OrthoDB" id="310217at2759"/>
<feature type="region of interest" description="Disordered" evidence="6">
    <location>
        <begin position="1"/>
        <end position="27"/>
    </location>
</feature>
<dbReference type="AlphaFoldDB" id="A0A6G1J665"/>
<dbReference type="PANTHER" id="PTHR43671">
    <property type="entry name" value="SERINE/THREONINE-PROTEIN KINASE NEK"/>
    <property type="match status" value="1"/>
</dbReference>
<dbReference type="PANTHER" id="PTHR43671:SF13">
    <property type="entry name" value="SERINE_THREONINE-PROTEIN KINASE NEK2"/>
    <property type="match status" value="1"/>
</dbReference>
<evidence type="ECO:0000256" key="3">
    <source>
        <dbReference type="ARBA" id="ARBA00022741"/>
    </source>
</evidence>
<dbReference type="SUPFAM" id="SSF56112">
    <property type="entry name" value="Protein kinase-like (PK-like)"/>
    <property type="match status" value="1"/>
</dbReference>
<dbReference type="Pfam" id="PF00069">
    <property type="entry name" value="Pkinase"/>
    <property type="match status" value="1"/>
</dbReference>
<evidence type="ECO:0000313" key="8">
    <source>
        <dbReference type="EMBL" id="KAF2685908.1"/>
    </source>
</evidence>
<accession>A0A6G1J665</accession>
<keyword evidence="4 8" id="KW-0418">Kinase</keyword>
<dbReference type="EMBL" id="MU005578">
    <property type="protein sequence ID" value="KAF2685908.1"/>
    <property type="molecule type" value="Genomic_DNA"/>
</dbReference>
<dbReference type="SMART" id="SM00220">
    <property type="entry name" value="S_TKc"/>
    <property type="match status" value="1"/>
</dbReference>